<dbReference type="PROSITE" id="PS50287">
    <property type="entry name" value="SRCR_2"/>
    <property type="match status" value="1"/>
</dbReference>
<accession>A0ABD0MT09</accession>
<dbReference type="PANTHER" id="PTHR19331:SF487">
    <property type="entry name" value="SOLUBLE SCAVENGER RECEPTOR CYSTEINE-RICH DOMAIN-CONTAINING PROTEIN SSC5D"/>
    <property type="match status" value="1"/>
</dbReference>
<dbReference type="SUPFAM" id="SSF56487">
    <property type="entry name" value="SRCR-like"/>
    <property type="match status" value="1"/>
</dbReference>
<evidence type="ECO:0000259" key="10">
    <source>
        <dbReference type="PROSITE" id="PS50287"/>
    </source>
</evidence>
<organism evidence="11 12">
    <name type="scientific">Cirrhinus mrigala</name>
    <name type="common">Mrigala</name>
    <dbReference type="NCBI Taxonomy" id="683832"/>
    <lineage>
        <taxon>Eukaryota</taxon>
        <taxon>Metazoa</taxon>
        <taxon>Chordata</taxon>
        <taxon>Craniata</taxon>
        <taxon>Vertebrata</taxon>
        <taxon>Euteleostomi</taxon>
        <taxon>Actinopterygii</taxon>
        <taxon>Neopterygii</taxon>
        <taxon>Teleostei</taxon>
        <taxon>Ostariophysi</taxon>
        <taxon>Cypriniformes</taxon>
        <taxon>Cyprinidae</taxon>
        <taxon>Labeoninae</taxon>
        <taxon>Labeonini</taxon>
        <taxon>Cirrhinus</taxon>
    </lineage>
</organism>
<keyword evidence="6" id="KW-0472">Membrane</keyword>
<evidence type="ECO:0000256" key="5">
    <source>
        <dbReference type="ARBA" id="ARBA00022989"/>
    </source>
</evidence>
<feature type="non-terminal residue" evidence="11">
    <location>
        <position position="70"/>
    </location>
</feature>
<keyword evidence="4" id="KW-0677">Repeat</keyword>
<gene>
    <name evidence="11" type="ORF">M9458_051496</name>
</gene>
<evidence type="ECO:0000313" key="12">
    <source>
        <dbReference type="Proteomes" id="UP001529510"/>
    </source>
</evidence>
<dbReference type="PRINTS" id="PR00258">
    <property type="entry name" value="SPERACTRCPTR"/>
</dbReference>
<feature type="disulfide bond" evidence="9">
    <location>
        <begin position="8"/>
        <end position="69"/>
    </location>
</feature>
<protein>
    <recommendedName>
        <fullName evidence="10">SRCR domain-containing protein</fullName>
    </recommendedName>
</protein>
<dbReference type="InterPro" id="IPR001190">
    <property type="entry name" value="SRCR"/>
</dbReference>
<name>A0ABD0MT09_CIRMR</name>
<evidence type="ECO:0000256" key="1">
    <source>
        <dbReference type="ARBA" id="ARBA00004167"/>
    </source>
</evidence>
<dbReference type="InterPro" id="IPR036772">
    <property type="entry name" value="SRCR-like_dom_sf"/>
</dbReference>
<evidence type="ECO:0000256" key="8">
    <source>
        <dbReference type="ARBA" id="ARBA00023180"/>
    </source>
</evidence>
<evidence type="ECO:0000256" key="6">
    <source>
        <dbReference type="ARBA" id="ARBA00023136"/>
    </source>
</evidence>
<comment type="subcellular location">
    <subcellularLocation>
        <location evidence="1">Membrane</location>
        <topology evidence="1">Single-pass membrane protein</topology>
    </subcellularLocation>
</comment>
<evidence type="ECO:0000256" key="7">
    <source>
        <dbReference type="ARBA" id="ARBA00023157"/>
    </source>
</evidence>
<feature type="domain" description="SRCR" evidence="10">
    <location>
        <begin position="1"/>
        <end position="70"/>
    </location>
</feature>
<proteinExistence type="predicted"/>
<dbReference type="GO" id="GO:0016020">
    <property type="term" value="C:membrane"/>
    <property type="evidence" value="ECO:0007669"/>
    <property type="project" value="UniProtKB-SubCell"/>
</dbReference>
<dbReference type="SMART" id="SM00202">
    <property type="entry name" value="SR"/>
    <property type="match status" value="1"/>
</dbReference>
<dbReference type="EMBL" id="JAMKFB020000130">
    <property type="protein sequence ID" value="KAL0153169.1"/>
    <property type="molecule type" value="Genomic_DNA"/>
</dbReference>
<comment type="caution">
    <text evidence="9">Lacks conserved residue(s) required for the propagation of feature annotation.</text>
</comment>
<keyword evidence="8" id="KW-0325">Glycoprotein</keyword>
<dbReference type="FunFam" id="3.10.250.10:FF:000016">
    <property type="entry name" value="Scavenger receptor cysteine-rich protein type 12"/>
    <property type="match status" value="1"/>
</dbReference>
<evidence type="ECO:0000313" key="11">
    <source>
        <dbReference type="EMBL" id="KAL0153169.1"/>
    </source>
</evidence>
<dbReference type="AlphaFoldDB" id="A0ABD0MT09"/>
<evidence type="ECO:0000256" key="9">
    <source>
        <dbReference type="PROSITE-ProRule" id="PRU00196"/>
    </source>
</evidence>
<reference evidence="11 12" key="1">
    <citation type="submission" date="2024-05" db="EMBL/GenBank/DDBJ databases">
        <title>Genome sequencing and assembly of Indian major carp, Cirrhinus mrigala (Hamilton, 1822).</title>
        <authorList>
            <person name="Mohindra V."/>
            <person name="Chowdhury L.M."/>
            <person name="Lal K."/>
            <person name="Jena J.K."/>
        </authorList>
    </citation>
    <scope>NUCLEOTIDE SEQUENCE [LARGE SCALE GENOMIC DNA]</scope>
    <source>
        <strain evidence="11">CM1030</strain>
        <tissue evidence="11">Blood</tissue>
    </source>
</reference>
<dbReference type="PANTHER" id="PTHR19331">
    <property type="entry name" value="SCAVENGER RECEPTOR DOMAIN-CONTAINING"/>
    <property type="match status" value="1"/>
</dbReference>
<dbReference type="Pfam" id="PF00530">
    <property type="entry name" value="SRCR"/>
    <property type="match status" value="1"/>
</dbReference>
<dbReference type="Gene3D" id="3.10.250.10">
    <property type="entry name" value="SRCR-like domain"/>
    <property type="match status" value="1"/>
</dbReference>
<feature type="disulfide bond" evidence="9">
    <location>
        <begin position="39"/>
        <end position="49"/>
    </location>
</feature>
<keyword evidence="2" id="KW-0812">Transmembrane</keyword>
<keyword evidence="3" id="KW-0732">Signal</keyword>
<evidence type="ECO:0000256" key="4">
    <source>
        <dbReference type="ARBA" id="ARBA00022737"/>
    </source>
</evidence>
<comment type="caution">
    <text evidence="11">The sequence shown here is derived from an EMBL/GenBank/DDBJ whole genome shotgun (WGS) entry which is preliminary data.</text>
</comment>
<keyword evidence="12" id="KW-1185">Reference proteome</keyword>
<keyword evidence="5" id="KW-1133">Transmembrane helix</keyword>
<evidence type="ECO:0000256" key="2">
    <source>
        <dbReference type="ARBA" id="ARBA00022692"/>
    </source>
</evidence>
<sequence>MADAAVVCRELDCGEPVDALYNAHFGPRSGPIWMSFDMCRGSESTLKKCGSALYHVYGCDHSKNPGVICS</sequence>
<evidence type="ECO:0000256" key="3">
    <source>
        <dbReference type="ARBA" id="ARBA00022729"/>
    </source>
</evidence>
<keyword evidence="7 9" id="KW-1015">Disulfide bond</keyword>
<dbReference type="Proteomes" id="UP001529510">
    <property type="component" value="Unassembled WGS sequence"/>
</dbReference>